<dbReference type="Gene3D" id="2.30.30.40">
    <property type="entry name" value="SH3 Domains"/>
    <property type="match status" value="1"/>
</dbReference>
<keyword evidence="2" id="KW-1185">Reference proteome</keyword>
<accession>A0ABY0NZ73</accession>
<name>A0ABY0NZ73_9HYPH</name>
<proteinExistence type="predicted"/>
<dbReference type="Proteomes" id="UP000199468">
    <property type="component" value="Unassembled WGS sequence"/>
</dbReference>
<comment type="caution">
    <text evidence="1">The sequence shown here is derived from an EMBL/GenBank/DDBJ whole genome shotgun (WGS) entry which is preliminary data.</text>
</comment>
<dbReference type="RefSeq" id="WP_244511999.1">
    <property type="nucleotide sequence ID" value="NZ_FNBZ01000004.1"/>
</dbReference>
<evidence type="ECO:0000313" key="2">
    <source>
        <dbReference type="Proteomes" id="UP000199468"/>
    </source>
</evidence>
<protein>
    <recommendedName>
        <fullName evidence="3">SH3 domain-containing protein</fullName>
    </recommendedName>
</protein>
<sequence length="102" mass="11069">MTYGKVARLGPRRAEDHKSGFLSVRSGPGGSAYFEIDQLHNGDEIIICESVGPWQGVIYPNRGQAFDACGAELSSPLARRTPYAGACRSGWIHQRYVEVTAG</sequence>
<reference evidence="1 2" key="1">
    <citation type="submission" date="2016-10" db="EMBL/GenBank/DDBJ databases">
        <authorList>
            <person name="Varghese N."/>
            <person name="Submissions S."/>
        </authorList>
    </citation>
    <scope>NUCLEOTIDE SEQUENCE [LARGE SCALE GENOMIC DNA]</scope>
    <source>
        <strain evidence="1 2">DSM 26672</strain>
    </source>
</reference>
<gene>
    <name evidence="1" type="ORF">SAMN05421844_10457</name>
</gene>
<evidence type="ECO:0000313" key="1">
    <source>
        <dbReference type="EMBL" id="SDG45200.1"/>
    </source>
</evidence>
<dbReference type="EMBL" id="FNBZ01000004">
    <property type="protein sequence ID" value="SDG45200.1"/>
    <property type="molecule type" value="Genomic_DNA"/>
</dbReference>
<evidence type="ECO:0008006" key="3">
    <source>
        <dbReference type="Google" id="ProtNLM"/>
    </source>
</evidence>
<organism evidence="1 2">
    <name type="scientific">Bosea robiniae</name>
    <dbReference type="NCBI Taxonomy" id="1036780"/>
    <lineage>
        <taxon>Bacteria</taxon>
        <taxon>Pseudomonadati</taxon>
        <taxon>Pseudomonadota</taxon>
        <taxon>Alphaproteobacteria</taxon>
        <taxon>Hyphomicrobiales</taxon>
        <taxon>Boseaceae</taxon>
        <taxon>Bosea</taxon>
    </lineage>
</organism>